<keyword evidence="3" id="KW-1185">Reference proteome</keyword>
<feature type="transmembrane region" description="Helical" evidence="1">
    <location>
        <begin position="57"/>
        <end position="78"/>
    </location>
</feature>
<evidence type="ECO:0000313" key="3">
    <source>
        <dbReference type="Proteomes" id="UP000183997"/>
    </source>
</evidence>
<proteinExistence type="predicted"/>
<keyword evidence="1" id="KW-1133">Transmembrane helix</keyword>
<reference evidence="3" key="1">
    <citation type="submission" date="2016-11" db="EMBL/GenBank/DDBJ databases">
        <authorList>
            <person name="Varghese N."/>
            <person name="Submissions S."/>
        </authorList>
    </citation>
    <scope>NUCLEOTIDE SEQUENCE [LARGE SCALE GENOMIC DNA]</scope>
    <source>
        <strain evidence="3">DSM 10349</strain>
    </source>
</reference>
<organism evidence="2 3">
    <name type="scientific">Desulforamulus aeronauticus DSM 10349</name>
    <dbReference type="NCBI Taxonomy" id="1121421"/>
    <lineage>
        <taxon>Bacteria</taxon>
        <taxon>Bacillati</taxon>
        <taxon>Bacillota</taxon>
        <taxon>Clostridia</taxon>
        <taxon>Eubacteriales</taxon>
        <taxon>Peptococcaceae</taxon>
        <taxon>Desulforamulus</taxon>
    </lineage>
</organism>
<evidence type="ECO:0000313" key="2">
    <source>
        <dbReference type="EMBL" id="SHK08728.1"/>
    </source>
</evidence>
<keyword evidence="1" id="KW-0812">Transmembrane</keyword>
<dbReference type="Proteomes" id="UP000183997">
    <property type="component" value="Unassembled WGS sequence"/>
</dbReference>
<dbReference type="STRING" id="1121421.SAMN02745123_00651"/>
<dbReference type="AlphaFoldDB" id="A0A1M6PLC3"/>
<keyword evidence="1" id="KW-0472">Membrane</keyword>
<dbReference type="EMBL" id="FRAR01000006">
    <property type="protein sequence ID" value="SHK08728.1"/>
    <property type="molecule type" value="Genomic_DNA"/>
</dbReference>
<sequence length="79" mass="8982">MLKRESDFSQGNVDLTSIRKQEIVEGHPPVSTGSTNFGYGHGKAGFLLRFAAENISLIEMFFLFLLFKVVLRIVLYHYS</sequence>
<accession>A0A1M6PLC3</accession>
<evidence type="ECO:0000256" key="1">
    <source>
        <dbReference type="SAM" id="Phobius"/>
    </source>
</evidence>
<gene>
    <name evidence="2" type="ORF">SAMN02745123_00651</name>
</gene>
<name>A0A1M6PLC3_9FIRM</name>
<protein>
    <submittedName>
        <fullName evidence="2">Uncharacterized protein</fullName>
    </submittedName>
</protein>